<feature type="region of interest" description="Disordered" evidence="5">
    <location>
        <begin position="660"/>
        <end position="680"/>
    </location>
</feature>
<organism evidence="6 7">
    <name type="scientific">Candidatus Limivivens merdigallinarum</name>
    <dbReference type="NCBI Taxonomy" id="2840859"/>
    <lineage>
        <taxon>Bacteria</taxon>
        <taxon>Bacillati</taxon>
        <taxon>Bacillota</taxon>
        <taxon>Clostridia</taxon>
        <taxon>Lachnospirales</taxon>
        <taxon>Lachnospiraceae</taxon>
        <taxon>Lachnospiraceae incertae sedis</taxon>
        <taxon>Candidatus Limivivens</taxon>
    </lineage>
</organism>
<comment type="caution">
    <text evidence="6">The sequence shown here is derived from an EMBL/GenBank/DDBJ whole genome shotgun (WGS) entry which is preliminary data.</text>
</comment>
<dbReference type="EMBL" id="DVFT01000177">
    <property type="protein sequence ID" value="HIQ97294.1"/>
    <property type="molecule type" value="Genomic_DNA"/>
</dbReference>
<feature type="region of interest" description="Disordered" evidence="5">
    <location>
        <begin position="359"/>
        <end position="388"/>
    </location>
</feature>
<dbReference type="PANTHER" id="PTHR32114:SF2">
    <property type="entry name" value="ABC TRANSPORTER ABCH.3"/>
    <property type="match status" value="1"/>
</dbReference>
<evidence type="ECO:0000256" key="1">
    <source>
        <dbReference type="ARBA" id="ARBA00006930"/>
    </source>
</evidence>
<evidence type="ECO:0000256" key="2">
    <source>
        <dbReference type="ARBA" id="ARBA00011322"/>
    </source>
</evidence>
<evidence type="ECO:0000256" key="5">
    <source>
        <dbReference type="SAM" id="MobiDB-lite"/>
    </source>
</evidence>
<protein>
    <recommendedName>
        <fullName evidence="3">Nuclease SbcCD subunit C</fullName>
    </recommendedName>
</protein>
<feature type="compositionally biased region" description="Basic and acidic residues" evidence="5">
    <location>
        <begin position="666"/>
        <end position="680"/>
    </location>
</feature>
<comment type="similarity">
    <text evidence="1">Belongs to the SMC family. SbcC subfamily.</text>
</comment>
<accession>A0A9D1D2Z4</accession>
<evidence type="ECO:0000313" key="6">
    <source>
        <dbReference type="EMBL" id="HIQ97294.1"/>
    </source>
</evidence>
<keyword evidence="4" id="KW-0175">Coiled coil</keyword>
<reference evidence="6" key="2">
    <citation type="journal article" date="2021" name="PeerJ">
        <title>Extensive microbial diversity within the chicken gut microbiome revealed by metagenomics and culture.</title>
        <authorList>
            <person name="Gilroy R."/>
            <person name="Ravi A."/>
            <person name="Getino M."/>
            <person name="Pursley I."/>
            <person name="Horton D.L."/>
            <person name="Alikhan N.F."/>
            <person name="Baker D."/>
            <person name="Gharbi K."/>
            <person name="Hall N."/>
            <person name="Watson M."/>
            <person name="Adriaenssens E.M."/>
            <person name="Foster-Nyarko E."/>
            <person name="Jarju S."/>
            <person name="Secka A."/>
            <person name="Antonio M."/>
            <person name="Oren A."/>
            <person name="Chaudhuri R.R."/>
            <person name="La Ragione R."/>
            <person name="Hildebrand F."/>
            <person name="Pallen M.J."/>
        </authorList>
    </citation>
    <scope>NUCLEOTIDE SEQUENCE</scope>
    <source>
        <strain evidence="6">ChiSjej3B21-11622</strain>
    </source>
</reference>
<name>A0A9D1D2Z4_9FIRM</name>
<dbReference type="Pfam" id="PF13558">
    <property type="entry name" value="SbcC_Walker_B"/>
    <property type="match status" value="1"/>
</dbReference>
<gene>
    <name evidence="6" type="ORF">IAB26_12110</name>
</gene>
<dbReference type="AlphaFoldDB" id="A0A9D1D2Z4"/>
<proteinExistence type="inferred from homology"/>
<reference evidence="6" key="1">
    <citation type="submission" date="2020-10" db="EMBL/GenBank/DDBJ databases">
        <authorList>
            <person name="Gilroy R."/>
        </authorList>
    </citation>
    <scope>NUCLEOTIDE SEQUENCE</scope>
    <source>
        <strain evidence="6">ChiSjej3B21-11622</strain>
    </source>
</reference>
<dbReference type="Proteomes" id="UP000886886">
    <property type="component" value="Unassembled WGS sequence"/>
</dbReference>
<feature type="coiled-coil region" evidence="4">
    <location>
        <begin position="494"/>
        <end position="532"/>
    </location>
</feature>
<dbReference type="SUPFAM" id="SSF52540">
    <property type="entry name" value="P-loop containing nucleoside triphosphate hydrolases"/>
    <property type="match status" value="1"/>
</dbReference>
<dbReference type="Gene3D" id="3.40.50.300">
    <property type="entry name" value="P-loop containing nucleotide triphosphate hydrolases"/>
    <property type="match status" value="2"/>
</dbReference>
<evidence type="ECO:0000256" key="3">
    <source>
        <dbReference type="ARBA" id="ARBA00013368"/>
    </source>
</evidence>
<evidence type="ECO:0000256" key="4">
    <source>
        <dbReference type="SAM" id="Coils"/>
    </source>
</evidence>
<dbReference type="InterPro" id="IPR027417">
    <property type="entry name" value="P-loop_NTPase"/>
</dbReference>
<comment type="subunit">
    <text evidence="2">Heterodimer of SbcC and SbcD.</text>
</comment>
<dbReference type="Pfam" id="PF13555">
    <property type="entry name" value="AAA_29"/>
    <property type="match status" value="1"/>
</dbReference>
<dbReference type="PANTHER" id="PTHR32114">
    <property type="entry name" value="ABC TRANSPORTER ABCH.3"/>
    <property type="match status" value="1"/>
</dbReference>
<sequence length="940" mass="108860">MKPLKLTMSAFGSYKGREEVDFQKFDRGLFLITGDTGAGKTTIFDAMTYALFDVTSGVRRDGDMMRSQYADDETPTYVELVFQDGRDTYRVRRNPNYRRKSKRKNKDGEYVLTQENSSVELTLPDGELFRGKVRETNQKIVEILGMDADQFLKVVMIAQGDFQKLIDAPSRERKEIFSKIFKTRIYWRIQMELREAAKAVEAELSDNEKFLKRELQEVEIPKDSPHWEEFESQKDKYETMGGEILRVVTEALEELKSQEKARQQEVTDIKSRLAGQKKALETEQEAKELSEKIRQETAWISEKRKALEEGEERLKLERERGEQRMEELKGELIRLQDSLPRYQELTRLEKAMEQAKRDYEEAKAAHEHTENAVNQGDQKRRKLQKQQESFENAGEKLLRETAILEKLATQFREFESLLASFQELCSLRERGRKEQQRFKRYFAAYKEKGSAYNHLYETFIASQAGILAETLKDNAPCPVCGSLTHPNPAVAPETDVTEQAVEHAREQAEAEKERMEQANRELQITKAAFLDRQKQIQEAGKRLLERELSGNQEEQAWVEQKLSMLRKSEAEHRALCKQAEREKKEFEKNKETLKSLEEELTRLAKKGEEQKRKKEETYLTWKETEKALEQKREGLVYGEESKARAALKETENRQKALKETLSNAEQRQKEEREALIRGESRLLGDQERQKKLEEQRQGDQDEEALALLIASLEKRQEAVENEISSLRLCYEKNKRAWAQLKQLFQERNALTERYKMVGKLDKTANGKLRQAAGLDFQTYVQRRYFERIIHAANRRLVKMSQSQFLLKCRDLTQLGKQGEVGLDLDVLSLVTNTVRDVKTLSGGESFMAALAMALGMADIIQNVNGRIQMDTMFIDEGFGSLDEGAREQAIRILEELSGGSRLVGIISHVEELKEQIDRKLIIKKGKDGSHILSSTRTSSF</sequence>
<feature type="compositionally biased region" description="Basic and acidic residues" evidence="5">
    <location>
        <begin position="359"/>
        <end position="370"/>
    </location>
</feature>
<feature type="coiled-coil region" evidence="4">
    <location>
        <begin position="702"/>
        <end position="729"/>
    </location>
</feature>
<evidence type="ECO:0000313" key="7">
    <source>
        <dbReference type="Proteomes" id="UP000886886"/>
    </source>
</evidence>